<dbReference type="SUPFAM" id="SSF50978">
    <property type="entry name" value="WD40 repeat-like"/>
    <property type="match status" value="1"/>
</dbReference>
<evidence type="ECO:0000313" key="14">
    <source>
        <dbReference type="Proteomes" id="UP000694701"/>
    </source>
</evidence>
<dbReference type="FunFam" id="2.130.10.10:FF:000101">
    <property type="entry name" value="WD repeat-containing protein 20 isoform X1"/>
    <property type="match status" value="1"/>
</dbReference>
<sequence>MAAEGGGKEMNEIKSQFSTREGAYKLLTHSEYSRPNRVPFNSQGSNPVRVSFVNVNDQSGNGERICFNVGRELYFYIYKGVRKAADLSKPIDKRIYKGTQPTCHDFNHLTATAESVSLLVGFSAGQVQLIDPIKKETSKLFNEEVSVLGLCDTFKCRLIDKSRVTCVKWVPGSESLFLVAHSSGSMYLYNVEHTCGTTAPHYQLLKQGENYSVHTCKSKSTRNPLLKWTVGEGALNEFSFSPDGKFLACVSQDGFLRVFNFDAVELHGTMKSYFGGLLCVCWSPDGKYIVAGGEDDLVTVWCFADCRVIARGHGHKSWVSVVAFDHYTTSVEESEPMEFSGSDEDFQDQIHFGRDRANSTQSRLSKRNSTDSRPVSVTYRFGSVGQDTQLCLWDLTEDILFPHLPLSRTRTHTNVMNASGPSSSSSVPGNTLPAPLPRSNSLPHSAASTTNSKSAASDNPIAAGVSKFATLSLHDRKERHPDKDHKRNHSMGHISSKSSDKLNLLTKTKTDPAKTLGTQLCPRMEDVPLLEPLICKKIAHERLTVLIFLEDCIVTACQEGFICTWARPGKVVSSCPPSLSASSETGS</sequence>
<dbReference type="InterPro" id="IPR015943">
    <property type="entry name" value="WD40/YVTN_repeat-like_dom_sf"/>
</dbReference>
<evidence type="ECO:0000256" key="2">
    <source>
        <dbReference type="ARBA" id="ARBA00004496"/>
    </source>
</evidence>
<feature type="compositionally biased region" description="Low complexity" evidence="12">
    <location>
        <begin position="419"/>
        <end position="429"/>
    </location>
</feature>
<dbReference type="PROSITE" id="PS50294">
    <property type="entry name" value="WD_REPEATS_REGION"/>
    <property type="match status" value="1"/>
</dbReference>
<keyword evidence="4" id="KW-0597">Phosphoprotein</keyword>
<keyword evidence="5 11" id="KW-0853">WD repeat</keyword>
<dbReference type="InterPro" id="IPR051362">
    <property type="entry name" value="WD_repeat_creC_regulators"/>
</dbReference>
<accession>A0A8C2JMX1</accession>
<evidence type="ECO:0000256" key="7">
    <source>
        <dbReference type="ARBA" id="ARBA00022990"/>
    </source>
</evidence>
<evidence type="ECO:0000256" key="4">
    <source>
        <dbReference type="ARBA" id="ARBA00022553"/>
    </source>
</evidence>
<organism evidence="13 14">
    <name type="scientific">Cyprinus carpio</name>
    <name type="common">Common carp</name>
    <dbReference type="NCBI Taxonomy" id="7962"/>
    <lineage>
        <taxon>Eukaryota</taxon>
        <taxon>Metazoa</taxon>
        <taxon>Chordata</taxon>
        <taxon>Craniata</taxon>
        <taxon>Vertebrata</taxon>
        <taxon>Euteleostomi</taxon>
        <taxon>Actinopterygii</taxon>
        <taxon>Neopterygii</taxon>
        <taxon>Teleostei</taxon>
        <taxon>Ostariophysi</taxon>
        <taxon>Cypriniformes</taxon>
        <taxon>Cyprinidae</taxon>
        <taxon>Cyprininae</taxon>
        <taxon>Cyprinus</taxon>
    </lineage>
</organism>
<evidence type="ECO:0000256" key="1">
    <source>
        <dbReference type="ARBA" id="ARBA00004123"/>
    </source>
</evidence>
<evidence type="ECO:0000256" key="10">
    <source>
        <dbReference type="ARBA" id="ARBA00070598"/>
    </source>
</evidence>
<dbReference type="PANTHER" id="PTHR14107:SF5">
    <property type="entry name" value="WD REPEAT-CONTAINING PROTEIN 20"/>
    <property type="match status" value="1"/>
</dbReference>
<comment type="subcellular location">
    <subcellularLocation>
        <location evidence="2">Cytoplasm</location>
    </subcellularLocation>
    <subcellularLocation>
        <location evidence="1">Nucleus</location>
    </subcellularLocation>
</comment>
<dbReference type="Gene3D" id="2.130.10.10">
    <property type="entry name" value="YVTN repeat-like/Quinoprotein amine dehydrogenase"/>
    <property type="match status" value="1"/>
</dbReference>
<evidence type="ECO:0000256" key="12">
    <source>
        <dbReference type="SAM" id="MobiDB-lite"/>
    </source>
</evidence>
<feature type="compositionally biased region" description="Basic and acidic residues" evidence="12">
    <location>
        <begin position="476"/>
        <end position="485"/>
    </location>
</feature>
<dbReference type="GO" id="GO:0005634">
    <property type="term" value="C:nucleus"/>
    <property type="evidence" value="ECO:0007669"/>
    <property type="project" value="UniProtKB-SubCell"/>
</dbReference>
<keyword evidence="8" id="KW-0539">Nucleus</keyword>
<feature type="compositionally biased region" description="Low complexity" evidence="12">
    <location>
        <begin position="445"/>
        <end position="457"/>
    </location>
</feature>
<dbReference type="Pfam" id="PF00400">
    <property type="entry name" value="WD40"/>
    <property type="match status" value="2"/>
</dbReference>
<name>A0A8C2JMX1_CYPCA</name>
<evidence type="ECO:0000256" key="5">
    <source>
        <dbReference type="ARBA" id="ARBA00022574"/>
    </source>
</evidence>
<proteinExistence type="predicted"/>
<dbReference type="Proteomes" id="UP000694701">
    <property type="component" value="Unplaced"/>
</dbReference>
<dbReference type="InterPro" id="IPR036322">
    <property type="entry name" value="WD40_repeat_dom_sf"/>
</dbReference>
<evidence type="ECO:0000256" key="9">
    <source>
        <dbReference type="ARBA" id="ARBA00062479"/>
    </source>
</evidence>
<keyword evidence="7" id="KW-0007">Acetylation</keyword>
<dbReference type="PANTHER" id="PTHR14107">
    <property type="entry name" value="WD REPEAT PROTEIN"/>
    <property type="match status" value="1"/>
</dbReference>
<dbReference type="SMART" id="SM00320">
    <property type="entry name" value="WD40"/>
    <property type="match status" value="4"/>
</dbReference>
<evidence type="ECO:0000256" key="8">
    <source>
        <dbReference type="ARBA" id="ARBA00023242"/>
    </source>
</evidence>
<evidence type="ECO:0000256" key="3">
    <source>
        <dbReference type="ARBA" id="ARBA00022490"/>
    </source>
</evidence>
<dbReference type="Ensembl" id="ENSCCRT00020106447.1">
    <property type="protein sequence ID" value="ENSCCRP00020097348.1"/>
    <property type="gene ID" value="ENSCCRG00020044835.1"/>
</dbReference>
<evidence type="ECO:0000256" key="6">
    <source>
        <dbReference type="ARBA" id="ARBA00022737"/>
    </source>
</evidence>
<dbReference type="PROSITE" id="PS50082">
    <property type="entry name" value="WD_REPEATS_2"/>
    <property type="match status" value="1"/>
</dbReference>
<evidence type="ECO:0000313" key="13">
    <source>
        <dbReference type="Ensembl" id="ENSCCRP00020097348.1"/>
    </source>
</evidence>
<comment type="subunit">
    <text evidence="9">Interacts with USP12; promotes translocation of USP12/WDR20 to the plasma membrane. Component of the USP12/WDR20/WDR48 deubiquitinating complex. Interacts with USP46; contributes to the cytoplasmic localization of the USP46/WDR20 complex. Component of the USP12/DMWD/WDR48 deubiquitinating complex.</text>
</comment>
<keyword evidence="3" id="KW-0963">Cytoplasm</keyword>
<dbReference type="InterPro" id="IPR001680">
    <property type="entry name" value="WD40_rpt"/>
</dbReference>
<keyword evidence="6" id="KW-0677">Repeat</keyword>
<protein>
    <recommendedName>
        <fullName evidence="10">WD repeat-containing protein 20</fullName>
    </recommendedName>
</protein>
<dbReference type="GO" id="GO:0005737">
    <property type="term" value="C:cytoplasm"/>
    <property type="evidence" value="ECO:0007669"/>
    <property type="project" value="UniProtKB-SubCell"/>
</dbReference>
<dbReference type="AlphaFoldDB" id="A0A8C2JMX1"/>
<feature type="region of interest" description="Disordered" evidence="12">
    <location>
        <begin position="413"/>
        <end position="459"/>
    </location>
</feature>
<feature type="repeat" description="WD" evidence="11">
    <location>
        <begin position="270"/>
        <end position="301"/>
    </location>
</feature>
<feature type="region of interest" description="Disordered" evidence="12">
    <location>
        <begin position="476"/>
        <end position="502"/>
    </location>
</feature>
<evidence type="ECO:0000256" key="11">
    <source>
        <dbReference type="PROSITE-ProRule" id="PRU00221"/>
    </source>
</evidence>
<reference evidence="13" key="1">
    <citation type="submission" date="2025-08" db="UniProtKB">
        <authorList>
            <consortium name="Ensembl"/>
        </authorList>
    </citation>
    <scope>IDENTIFICATION</scope>
</reference>